<feature type="compositionally biased region" description="Basic and acidic residues" evidence="1">
    <location>
        <begin position="218"/>
        <end position="259"/>
    </location>
</feature>
<reference evidence="2 3" key="1">
    <citation type="journal article" date="2012" name="Eukaryot. Cell">
        <title>Draft genome sequence of CBS 2479, the standard type strain of Trichosporon asahii.</title>
        <authorList>
            <person name="Yang R.Y."/>
            <person name="Li H.T."/>
            <person name="Zhu H."/>
            <person name="Zhou G.P."/>
            <person name="Wang M."/>
            <person name="Wang L."/>
        </authorList>
    </citation>
    <scope>NUCLEOTIDE SEQUENCE [LARGE SCALE GENOMIC DNA]</scope>
    <source>
        <strain evidence="3">ATCC 90039 / CBS 2479 / JCM 2466 / KCTC 7840 / NCYC 2677 / UAMH 7654</strain>
    </source>
</reference>
<dbReference type="GO" id="GO:0000340">
    <property type="term" value="F:RNA 7-methylguanosine cap binding"/>
    <property type="evidence" value="ECO:0007669"/>
    <property type="project" value="InterPro"/>
</dbReference>
<feature type="compositionally biased region" description="Low complexity" evidence="1">
    <location>
        <begin position="12"/>
        <end position="28"/>
    </location>
</feature>
<dbReference type="GO" id="GO:0003729">
    <property type="term" value="F:mRNA binding"/>
    <property type="evidence" value="ECO:0007669"/>
    <property type="project" value="InterPro"/>
</dbReference>
<evidence type="ECO:0000313" key="3">
    <source>
        <dbReference type="Proteomes" id="UP000002748"/>
    </source>
</evidence>
<feature type="compositionally biased region" description="Basic and acidic residues" evidence="1">
    <location>
        <begin position="33"/>
        <end position="48"/>
    </location>
</feature>
<evidence type="ECO:0000313" key="2">
    <source>
        <dbReference type="EMBL" id="EJT46187.1"/>
    </source>
</evidence>
<evidence type="ECO:0000256" key="1">
    <source>
        <dbReference type="SAM" id="MobiDB-lite"/>
    </source>
</evidence>
<dbReference type="OrthoDB" id="422106at2759"/>
<feature type="region of interest" description="Disordered" evidence="1">
    <location>
        <begin position="214"/>
        <end position="284"/>
    </location>
</feature>
<dbReference type="RefSeq" id="XP_014177502.1">
    <property type="nucleotide sequence ID" value="XM_014322027.1"/>
</dbReference>
<accession>J6ETU3</accession>
<sequence length="440" mass="49735">MDEFGGLPYTDEAAAAAQEAQAAQAAEASNSMDVDHPMLDRALDDYNPRQRRRSPREPSEPMPEHVQSLLGRMGKGKVYLMDESPGIIHHDGELRLSRDPVLRKLARELDKQDPTQWLTMVSESASSPIRPNALFVSSTLIEHMSTAKIFTWASELGAKPMGIEWLNDTTLILLFQTPAAALLGLSLLSKAGFDPTEGDDPLLERSAHGFPISLLPRAEARREDRERDRGSREDREAERRRELDRQLDEEMKAYRRETGQAEPAAEEPKMAADKLEAEEEPVRRRGRGAFTADTGAFDDAPAHPQFAEGVDPYARVTVRYALEGDNAKRKGARDSAWYAKHGRGAGKEVAPRRGYRDEPRSLADRVGTRGEGRDLSRRIRPYDRDRERADRGDRGDRRSRVADLDADLDRMRVGRSRRPQRNKDDLDRELDEMFASRKDE</sequence>
<dbReference type="PANTHER" id="PTHR16291">
    <property type="entry name" value="NUCLEAR CAP-BINDING PROTEIN SUBUNIT 3"/>
    <property type="match status" value="1"/>
</dbReference>
<dbReference type="EMBL" id="ALBS01000302">
    <property type="protein sequence ID" value="EJT46187.1"/>
    <property type="molecule type" value="Genomic_DNA"/>
</dbReference>
<feature type="region of interest" description="Disordered" evidence="1">
    <location>
        <begin position="1"/>
        <end position="66"/>
    </location>
</feature>
<organism evidence="2 3">
    <name type="scientific">Trichosporon asahii var. asahii (strain ATCC 90039 / CBS 2479 / JCM 2466 / KCTC 7840 / NBRC 103889/ NCYC 2677 / UAMH 7654)</name>
    <name type="common">Yeast</name>
    <dbReference type="NCBI Taxonomy" id="1186058"/>
    <lineage>
        <taxon>Eukaryota</taxon>
        <taxon>Fungi</taxon>
        <taxon>Dikarya</taxon>
        <taxon>Basidiomycota</taxon>
        <taxon>Agaricomycotina</taxon>
        <taxon>Tremellomycetes</taxon>
        <taxon>Trichosporonales</taxon>
        <taxon>Trichosporonaceae</taxon>
        <taxon>Trichosporon</taxon>
    </lineage>
</organism>
<proteinExistence type="predicted"/>
<feature type="compositionally biased region" description="Basic and acidic residues" evidence="1">
    <location>
        <begin position="266"/>
        <end position="283"/>
    </location>
</feature>
<dbReference type="KEGG" id="tasa:A1Q1_05295"/>
<dbReference type="HOGENOM" id="CLU_692649_0_0_1"/>
<dbReference type="Pfam" id="PF10309">
    <property type="entry name" value="NCBP3"/>
    <property type="match status" value="1"/>
</dbReference>
<name>J6ETU3_TRIAS</name>
<dbReference type="InterPro" id="IPR019416">
    <property type="entry name" value="NCBP3"/>
</dbReference>
<protein>
    <submittedName>
        <fullName evidence="2">Uncharacterized protein</fullName>
    </submittedName>
</protein>
<comment type="caution">
    <text evidence="2">The sequence shown here is derived from an EMBL/GenBank/DDBJ whole genome shotgun (WGS) entry which is preliminary data.</text>
</comment>
<feature type="compositionally biased region" description="Basic and acidic residues" evidence="1">
    <location>
        <begin position="345"/>
        <end position="412"/>
    </location>
</feature>
<dbReference type="VEuPathDB" id="FungiDB:A1Q1_05295"/>
<feature type="region of interest" description="Disordered" evidence="1">
    <location>
        <begin position="323"/>
        <end position="440"/>
    </location>
</feature>
<dbReference type="Proteomes" id="UP000002748">
    <property type="component" value="Unassembled WGS sequence"/>
</dbReference>
<gene>
    <name evidence="2" type="ORF">A1Q1_05295</name>
</gene>
<dbReference type="PANTHER" id="PTHR16291:SF0">
    <property type="entry name" value="NUCLEAR CAP-BINDING PROTEIN SUBUNIT 3"/>
    <property type="match status" value="1"/>
</dbReference>
<dbReference type="GeneID" id="25988807"/>
<dbReference type="AlphaFoldDB" id="J6ETU3"/>
<dbReference type="GO" id="GO:0005634">
    <property type="term" value="C:nucleus"/>
    <property type="evidence" value="ECO:0007669"/>
    <property type="project" value="TreeGrafter"/>
</dbReference>